<dbReference type="Ensembl" id="ENSPMAT00000008007.1">
    <property type="protein sequence ID" value="ENSPMAP00000007971.1"/>
    <property type="gene ID" value="ENSPMAG00000007238.1"/>
</dbReference>
<evidence type="ECO:0000256" key="3">
    <source>
        <dbReference type="ARBA" id="ARBA00022833"/>
    </source>
</evidence>
<dbReference type="PANTHER" id="PTHR24102">
    <property type="entry name" value="PHD FINGER PROTEIN"/>
    <property type="match status" value="1"/>
</dbReference>
<dbReference type="InterPro" id="IPR011011">
    <property type="entry name" value="Znf_FYVE_PHD"/>
</dbReference>
<dbReference type="InterPro" id="IPR019787">
    <property type="entry name" value="Znf_PHD-finger"/>
</dbReference>
<dbReference type="Gene3D" id="3.30.40.10">
    <property type="entry name" value="Zinc/RING finger domain, C3HC4 (zinc finger)"/>
    <property type="match status" value="1"/>
</dbReference>
<dbReference type="InterPro" id="IPR013083">
    <property type="entry name" value="Znf_RING/FYVE/PHD"/>
</dbReference>
<accession>S4RRY4</accession>
<dbReference type="PROSITE" id="PS50016">
    <property type="entry name" value="ZF_PHD_2"/>
    <property type="match status" value="1"/>
</dbReference>
<organism evidence="6">
    <name type="scientific">Petromyzon marinus</name>
    <name type="common">Sea lamprey</name>
    <dbReference type="NCBI Taxonomy" id="7757"/>
    <lineage>
        <taxon>Eukaryota</taxon>
        <taxon>Metazoa</taxon>
        <taxon>Chordata</taxon>
        <taxon>Craniata</taxon>
        <taxon>Vertebrata</taxon>
        <taxon>Cyclostomata</taxon>
        <taxon>Hyperoartia</taxon>
        <taxon>Petromyzontiformes</taxon>
        <taxon>Petromyzontidae</taxon>
        <taxon>Petromyzon</taxon>
    </lineage>
</organism>
<keyword evidence="3" id="KW-0862">Zinc</keyword>
<reference evidence="6" key="1">
    <citation type="submission" date="2025-08" db="UniProtKB">
        <authorList>
            <consortium name="Ensembl"/>
        </authorList>
    </citation>
    <scope>IDENTIFICATION</scope>
</reference>
<dbReference type="SUPFAM" id="SSF57903">
    <property type="entry name" value="FYVE/PHD zinc finger"/>
    <property type="match status" value="1"/>
</dbReference>
<evidence type="ECO:0000256" key="1">
    <source>
        <dbReference type="ARBA" id="ARBA00022723"/>
    </source>
</evidence>
<dbReference type="InterPro" id="IPR019786">
    <property type="entry name" value="Zinc_finger_PHD-type_CS"/>
</dbReference>
<dbReference type="PANTHER" id="PTHR24102:SF28">
    <property type="entry name" value="PHD-TYPE DOMAIN-CONTAINING PROTEIN"/>
    <property type="match status" value="1"/>
</dbReference>
<proteinExistence type="predicted"/>
<dbReference type="SMART" id="SM00249">
    <property type="entry name" value="PHD"/>
    <property type="match status" value="1"/>
</dbReference>
<evidence type="ECO:0000256" key="2">
    <source>
        <dbReference type="ARBA" id="ARBA00022771"/>
    </source>
</evidence>
<name>S4RRY4_PETMA</name>
<dbReference type="AlphaFoldDB" id="S4RRY4"/>
<dbReference type="InterPro" id="IPR001965">
    <property type="entry name" value="Znf_PHD"/>
</dbReference>
<protein>
    <recommendedName>
        <fullName evidence="5">PHD-type domain-containing protein</fullName>
    </recommendedName>
</protein>
<evidence type="ECO:0000313" key="6">
    <source>
        <dbReference type="Ensembl" id="ENSPMAP00000007971.1"/>
    </source>
</evidence>
<reference evidence="6" key="2">
    <citation type="submission" date="2025-09" db="UniProtKB">
        <authorList>
            <consortium name="Ensembl"/>
        </authorList>
    </citation>
    <scope>IDENTIFICATION</scope>
</reference>
<dbReference type="GO" id="GO:0008270">
    <property type="term" value="F:zinc ion binding"/>
    <property type="evidence" value="ECO:0007669"/>
    <property type="project" value="UniProtKB-KW"/>
</dbReference>
<dbReference type="STRING" id="7757.ENSPMAP00000007971"/>
<dbReference type="PROSITE" id="PS01359">
    <property type="entry name" value="ZF_PHD_1"/>
    <property type="match status" value="1"/>
</dbReference>
<keyword evidence="2 4" id="KW-0863">Zinc-finger</keyword>
<dbReference type="HOGENOM" id="CLU_020260_2_0_1"/>
<feature type="domain" description="PHD-type" evidence="5">
    <location>
        <begin position="78"/>
        <end position="125"/>
    </location>
</feature>
<keyword evidence="1" id="KW-0479">Metal-binding</keyword>
<evidence type="ECO:0000259" key="5">
    <source>
        <dbReference type="PROSITE" id="PS50016"/>
    </source>
</evidence>
<evidence type="ECO:0000256" key="4">
    <source>
        <dbReference type="PROSITE-ProRule" id="PRU00146"/>
    </source>
</evidence>
<sequence>QKVAFMVALGLATPEHVEGKGSQKARLSFVLRRTTANPLYSGAYYEPECERMIILYIHSNTSYTPSLPDDPTWRAEAEECCCVCKRSGLLLTCDACSGLYHLECLEPPLKSTPRGVWFCQECQQQGFKKDDAMLWPETLAVVHAYIAQKTTKEEERRRLLKRSAELRCQCEATEGRVSTVGLLITKSVESRSDLVAKEDQSRTSLERLRTLLALVQDSRSAAAATT</sequence>
<dbReference type="GeneTree" id="ENSGT00940000156124"/>
<dbReference type="Pfam" id="PF00628">
    <property type="entry name" value="PHD"/>
    <property type="match status" value="1"/>
</dbReference>